<sequence>MTSRIPNSAEEGLSQADKLRKWVGSGKPVTAKGVLKPAQLPSAAAALGVRLPAKVRTAAEVPTVHWPWLAAEAAGLIEIGPAKAVAREPEGDPAELWLKGLDAVLTAESHDPERRGARTLCRAVLAAAEGGDVAEILAGYEDAAAAYKAFRQTGDLPVEDAVALLTSFGALDGGRLTDLGRWARDRFEARAPESVTPELSAGELLTRLAPLPEDETWELALRWFGDRRPVFGAAQLLHAADFATPVERVAAVDVVAGFGAEVLSAWRSALRYRNLRAHAMAALASWGEGRGVDELQRRWLVTEYALATRVRRGLENAFHYVRDSGGLGVLAASDHPDAAGLHDALVKANFRVRVHQLKVEAGTGEWWRVQVPAGTTLGALHEVLLPLAGHDGTELHEFTVDGVRYADPRSGLPGRRDEHELRLSTVFPRRGGELHYAYDLAGPWTYRITCEKVLDPDPACTYPLVVADGVTR</sequence>
<dbReference type="STRING" id="115433.SAMN05421835_13029"/>
<reference evidence="2 3" key="1">
    <citation type="submission" date="2016-10" db="EMBL/GenBank/DDBJ databases">
        <authorList>
            <person name="de Groot N.N."/>
        </authorList>
    </citation>
    <scope>NUCLEOTIDE SEQUENCE [LARGE SCALE GENOMIC DNA]</scope>
    <source>
        <strain evidence="2 3">DSM 44468</strain>
    </source>
</reference>
<protein>
    <submittedName>
        <fullName evidence="2">PRiA4b ORF-3-like protein</fullName>
    </submittedName>
</protein>
<dbReference type="Proteomes" id="UP000199025">
    <property type="component" value="Unassembled WGS sequence"/>
</dbReference>
<gene>
    <name evidence="2" type="ORF">SAMN05421835_13029</name>
</gene>
<evidence type="ECO:0000313" key="3">
    <source>
        <dbReference type="Proteomes" id="UP000199025"/>
    </source>
</evidence>
<organism evidence="2 3">
    <name type="scientific">Amycolatopsis sacchari</name>
    <dbReference type="NCBI Taxonomy" id="115433"/>
    <lineage>
        <taxon>Bacteria</taxon>
        <taxon>Bacillati</taxon>
        <taxon>Actinomycetota</taxon>
        <taxon>Actinomycetes</taxon>
        <taxon>Pseudonocardiales</taxon>
        <taxon>Pseudonocardiaceae</taxon>
        <taxon>Amycolatopsis</taxon>
    </lineage>
</organism>
<dbReference type="Pfam" id="PF07929">
    <property type="entry name" value="PRiA4_ORF3"/>
    <property type="match status" value="1"/>
</dbReference>
<name>A0A1I4BTA0_9PSEU</name>
<proteinExistence type="predicted"/>
<accession>A0A1I4BTA0</accession>
<dbReference type="PANTHER" id="PTHR41878:SF1">
    <property type="entry name" value="TNPR PROTEIN"/>
    <property type="match status" value="1"/>
</dbReference>
<dbReference type="InterPro" id="IPR024047">
    <property type="entry name" value="MM3350-like_sf"/>
</dbReference>
<dbReference type="SUPFAM" id="SSF159941">
    <property type="entry name" value="MM3350-like"/>
    <property type="match status" value="1"/>
</dbReference>
<evidence type="ECO:0000259" key="1">
    <source>
        <dbReference type="Pfam" id="PF07929"/>
    </source>
</evidence>
<dbReference type="AlphaFoldDB" id="A0A1I4BTA0"/>
<evidence type="ECO:0000313" key="2">
    <source>
        <dbReference type="EMBL" id="SFK71630.1"/>
    </source>
</evidence>
<dbReference type="PANTHER" id="PTHR41878">
    <property type="entry name" value="LEXA REPRESSOR-RELATED"/>
    <property type="match status" value="1"/>
</dbReference>
<dbReference type="Gene3D" id="3.10.290.30">
    <property type="entry name" value="MM3350-like"/>
    <property type="match status" value="1"/>
</dbReference>
<dbReference type="InterPro" id="IPR012912">
    <property type="entry name" value="Plasmid_pRiA4b_Orf3-like"/>
</dbReference>
<keyword evidence="3" id="KW-1185">Reference proteome</keyword>
<feature type="domain" description="Plasmid pRiA4b Orf3-like" evidence="1">
    <location>
        <begin position="366"/>
        <end position="467"/>
    </location>
</feature>
<dbReference type="EMBL" id="FORP01000030">
    <property type="protein sequence ID" value="SFK71630.1"/>
    <property type="molecule type" value="Genomic_DNA"/>
</dbReference>